<evidence type="ECO:0008006" key="3">
    <source>
        <dbReference type="Google" id="ProtNLM"/>
    </source>
</evidence>
<reference evidence="2" key="1">
    <citation type="journal article" date="2019" name="Int. J. Syst. Evol. Microbiol.">
        <title>The Global Catalogue of Microorganisms (GCM) 10K type strain sequencing project: providing services to taxonomists for standard genome sequencing and annotation.</title>
        <authorList>
            <consortium name="The Broad Institute Genomics Platform"/>
            <consortium name="The Broad Institute Genome Sequencing Center for Infectious Disease"/>
            <person name="Wu L."/>
            <person name="Ma J."/>
        </authorList>
    </citation>
    <scope>NUCLEOTIDE SEQUENCE [LARGE SCALE GENOMIC DNA]</scope>
    <source>
        <strain evidence="2">JCM 17927</strain>
    </source>
</reference>
<dbReference type="InterPro" id="IPR011004">
    <property type="entry name" value="Trimer_LpxA-like_sf"/>
</dbReference>
<dbReference type="Gene3D" id="2.160.10.10">
    <property type="entry name" value="Hexapeptide repeat proteins"/>
    <property type="match status" value="1"/>
</dbReference>
<dbReference type="Proteomes" id="UP001501175">
    <property type="component" value="Unassembled WGS sequence"/>
</dbReference>
<gene>
    <name evidence="1" type="ORF">GCM10023189_16670</name>
</gene>
<evidence type="ECO:0000313" key="1">
    <source>
        <dbReference type="EMBL" id="GAA4452757.1"/>
    </source>
</evidence>
<organism evidence="1 2">
    <name type="scientific">Nibrella saemangeumensis</name>
    <dbReference type="NCBI Taxonomy" id="1084526"/>
    <lineage>
        <taxon>Bacteria</taxon>
        <taxon>Pseudomonadati</taxon>
        <taxon>Bacteroidota</taxon>
        <taxon>Cytophagia</taxon>
        <taxon>Cytophagales</taxon>
        <taxon>Spirosomataceae</taxon>
        <taxon>Nibrella</taxon>
    </lineage>
</organism>
<dbReference type="RefSeq" id="WP_345242463.1">
    <property type="nucleotide sequence ID" value="NZ_BAABHD010000022.1"/>
</dbReference>
<proteinExistence type="predicted"/>
<dbReference type="PANTHER" id="PTHR23416:SF78">
    <property type="entry name" value="LIPOPOLYSACCHARIDE BIOSYNTHESIS O-ACETYL TRANSFERASE WBBJ-RELATED"/>
    <property type="match status" value="1"/>
</dbReference>
<dbReference type="EMBL" id="BAABHD010000022">
    <property type="protein sequence ID" value="GAA4452757.1"/>
    <property type="molecule type" value="Genomic_DNA"/>
</dbReference>
<evidence type="ECO:0000313" key="2">
    <source>
        <dbReference type="Proteomes" id="UP001501175"/>
    </source>
</evidence>
<dbReference type="CDD" id="cd04647">
    <property type="entry name" value="LbH_MAT_like"/>
    <property type="match status" value="1"/>
</dbReference>
<sequence length="220" mass="24328">MRENLSNTGQVGNDGRRFLVNDWYGRSIPANVTLADSVYLDGTYTFGEFFSEGMPGLSIGTASGIYDNARIIAGRQARIEIGDYTVINGSLLYCNEHLVIGSHCMISWNTVITDTWPDFRFMQPEQRRLCLEALSGDPDRRFVPGTAPKPVVLEDNCWVGFGAVVMPGVRLGRGCIVASKAVVTEDVPPYTIVAGNPSRIVRHLNPDDTDDARKFAFEYQ</sequence>
<keyword evidence="2" id="KW-1185">Reference proteome</keyword>
<comment type="caution">
    <text evidence="1">The sequence shown here is derived from an EMBL/GenBank/DDBJ whole genome shotgun (WGS) entry which is preliminary data.</text>
</comment>
<accession>A0ABP8MQD6</accession>
<dbReference type="InterPro" id="IPR051159">
    <property type="entry name" value="Hexapeptide_acetyltransf"/>
</dbReference>
<dbReference type="PANTHER" id="PTHR23416">
    <property type="entry name" value="SIALIC ACID SYNTHASE-RELATED"/>
    <property type="match status" value="1"/>
</dbReference>
<protein>
    <recommendedName>
        <fullName evidence="3">Acyltransferase</fullName>
    </recommendedName>
</protein>
<name>A0ABP8MQD6_9BACT</name>
<dbReference type="SUPFAM" id="SSF51161">
    <property type="entry name" value="Trimeric LpxA-like enzymes"/>
    <property type="match status" value="1"/>
</dbReference>
<dbReference type="InterPro" id="IPR001451">
    <property type="entry name" value="Hexapep"/>
</dbReference>
<dbReference type="Pfam" id="PF00132">
    <property type="entry name" value="Hexapep"/>
    <property type="match status" value="1"/>
</dbReference>